<accession>A0ABN0ZC09</accession>
<evidence type="ECO:0000256" key="8">
    <source>
        <dbReference type="ARBA" id="ARBA00022691"/>
    </source>
</evidence>
<keyword evidence="7" id="KW-0808">Transferase</keyword>
<evidence type="ECO:0000256" key="11">
    <source>
        <dbReference type="ARBA" id="ARBA00031350"/>
    </source>
</evidence>
<organism evidence="13 14">
    <name type="scientific">Streptomyces stramineus</name>
    <dbReference type="NCBI Taxonomy" id="173861"/>
    <lineage>
        <taxon>Bacteria</taxon>
        <taxon>Bacillati</taxon>
        <taxon>Actinomycetota</taxon>
        <taxon>Actinomycetes</taxon>
        <taxon>Kitasatosporales</taxon>
        <taxon>Streptomycetaceae</taxon>
        <taxon>Streptomyces</taxon>
    </lineage>
</organism>
<evidence type="ECO:0000256" key="9">
    <source>
        <dbReference type="ARBA" id="ARBA00030757"/>
    </source>
</evidence>
<proteinExistence type="inferred from homology"/>
<dbReference type="Gene3D" id="3.40.50.150">
    <property type="entry name" value="Vaccinia Virus protein VP39"/>
    <property type="match status" value="1"/>
</dbReference>
<comment type="caution">
    <text evidence="13">The sequence shown here is derived from an EMBL/GenBank/DDBJ whole genome shotgun (WGS) entry which is preliminary data.</text>
</comment>
<gene>
    <name evidence="13" type="ORF">GCM10009544_02160</name>
</gene>
<reference evidence="13 14" key="1">
    <citation type="journal article" date="2019" name="Int. J. Syst. Evol. Microbiol.">
        <title>The Global Catalogue of Microorganisms (GCM) 10K type strain sequencing project: providing services to taxonomists for standard genome sequencing and annotation.</title>
        <authorList>
            <consortium name="The Broad Institute Genomics Platform"/>
            <consortium name="The Broad Institute Genome Sequencing Center for Infectious Disease"/>
            <person name="Wu L."/>
            <person name="Ma J."/>
        </authorList>
    </citation>
    <scope>NUCLEOTIDE SEQUENCE [LARGE SCALE GENOMIC DNA]</scope>
    <source>
        <strain evidence="13 14">JCM 10649</strain>
    </source>
</reference>
<dbReference type="CDD" id="cd02440">
    <property type="entry name" value="AdoMet_MTases"/>
    <property type="match status" value="1"/>
</dbReference>
<keyword evidence="6" id="KW-0489">Methyltransferase</keyword>
<evidence type="ECO:0000313" key="13">
    <source>
        <dbReference type="EMBL" id="GAA0442943.1"/>
    </source>
</evidence>
<dbReference type="EC" id="2.1.1.77" evidence="3"/>
<name>A0ABN0ZC09_9ACTN</name>
<evidence type="ECO:0000256" key="6">
    <source>
        <dbReference type="ARBA" id="ARBA00022603"/>
    </source>
</evidence>
<keyword evidence="8" id="KW-0949">S-adenosyl-L-methionine</keyword>
<evidence type="ECO:0000256" key="10">
    <source>
        <dbReference type="ARBA" id="ARBA00031323"/>
    </source>
</evidence>
<dbReference type="RefSeq" id="WP_344083919.1">
    <property type="nucleotide sequence ID" value="NZ_BAAAHB010000001.1"/>
</dbReference>
<dbReference type="EMBL" id="BAAAHB010000001">
    <property type="protein sequence ID" value="GAA0442943.1"/>
    <property type="molecule type" value="Genomic_DNA"/>
</dbReference>
<dbReference type="PANTHER" id="PTHR11579:SF0">
    <property type="entry name" value="PROTEIN-L-ISOASPARTATE(D-ASPARTATE) O-METHYLTRANSFERASE"/>
    <property type="match status" value="1"/>
</dbReference>
<dbReference type="Pfam" id="PF01135">
    <property type="entry name" value="PCMT"/>
    <property type="match status" value="1"/>
</dbReference>
<evidence type="ECO:0000256" key="4">
    <source>
        <dbReference type="ARBA" id="ARBA00013346"/>
    </source>
</evidence>
<keyword evidence="14" id="KW-1185">Reference proteome</keyword>
<feature type="region of interest" description="Disordered" evidence="12">
    <location>
        <begin position="116"/>
        <end position="149"/>
    </location>
</feature>
<protein>
    <recommendedName>
        <fullName evidence="4">Protein-L-isoaspartate O-methyltransferase</fullName>
        <ecNumber evidence="3">2.1.1.77</ecNumber>
    </recommendedName>
    <alternativeName>
        <fullName evidence="11">L-isoaspartyl protein carboxyl methyltransferase</fullName>
    </alternativeName>
    <alternativeName>
        <fullName evidence="9">Protein L-isoaspartyl methyltransferase</fullName>
    </alternativeName>
    <alternativeName>
        <fullName evidence="10">Protein-beta-aspartate methyltransferase</fullName>
    </alternativeName>
</protein>
<dbReference type="SUPFAM" id="SSF53335">
    <property type="entry name" value="S-adenosyl-L-methionine-dependent methyltransferases"/>
    <property type="match status" value="1"/>
</dbReference>
<keyword evidence="5" id="KW-0963">Cytoplasm</keyword>
<comment type="subcellular location">
    <subcellularLocation>
        <location evidence="1">Cytoplasm</location>
    </subcellularLocation>
</comment>
<sequence length="160" mass="16451">MARRTGPGTVTGLEIDRTIAAQARQRLHAMGVRARVLTADGEQGAPQVPPFDRIVCTASVRGIPPAWLRQLRPGGVLVAPVGSPAGHDITVRLTGTGPGAAAGRPVATVEFMRLRGQRSPAPTPTSAGPPTSTRSGGATTRYTPTSTDSACSWGVIAHEG</sequence>
<evidence type="ECO:0000256" key="3">
    <source>
        <dbReference type="ARBA" id="ARBA00011890"/>
    </source>
</evidence>
<evidence type="ECO:0000256" key="1">
    <source>
        <dbReference type="ARBA" id="ARBA00004496"/>
    </source>
</evidence>
<dbReference type="Proteomes" id="UP001499895">
    <property type="component" value="Unassembled WGS sequence"/>
</dbReference>
<evidence type="ECO:0000256" key="2">
    <source>
        <dbReference type="ARBA" id="ARBA00005369"/>
    </source>
</evidence>
<dbReference type="InterPro" id="IPR000682">
    <property type="entry name" value="PCMT"/>
</dbReference>
<evidence type="ECO:0000313" key="14">
    <source>
        <dbReference type="Proteomes" id="UP001499895"/>
    </source>
</evidence>
<dbReference type="PANTHER" id="PTHR11579">
    <property type="entry name" value="PROTEIN-L-ISOASPARTATE O-METHYLTRANSFERASE"/>
    <property type="match status" value="1"/>
</dbReference>
<comment type="similarity">
    <text evidence="2">Belongs to the methyltransferase superfamily. L-isoaspartyl/D-aspartyl protein methyltransferase family.</text>
</comment>
<feature type="compositionally biased region" description="Polar residues" evidence="12">
    <location>
        <begin position="138"/>
        <end position="149"/>
    </location>
</feature>
<feature type="compositionally biased region" description="Low complexity" evidence="12">
    <location>
        <begin position="118"/>
        <end position="137"/>
    </location>
</feature>
<evidence type="ECO:0000256" key="5">
    <source>
        <dbReference type="ARBA" id="ARBA00022490"/>
    </source>
</evidence>
<dbReference type="InterPro" id="IPR029063">
    <property type="entry name" value="SAM-dependent_MTases_sf"/>
</dbReference>
<evidence type="ECO:0000256" key="7">
    <source>
        <dbReference type="ARBA" id="ARBA00022679"/>
    </source>
</evidence>
<evidence type="ECO:0000256" key="12">
    <source>
        <dbReference type="SAM" id="MobiDB-lite"/>
    </source>
</evidence>